<dbReference type="RefSeq" id="WP_007758904.1">
    <property type="nucleotide sequence ID" value="NZ_CZAF01000006.1"/>
</dbReference>
<evidence type="ECO:0000313" key="7">
    <source>
        <dbReference type="Proteomes" id="UP000095614"/>
    </source>
</evidence>
<evidence type="ECO:0000313" key="3">
    <source>
        <dbReference type="EMBL" id="CUO99784.1"/>
    </source>
</evidence>
<evidence type="ECO:0000256" key="1">
    <source>
        <dbReference type="SAM" id="Coils"/>
    </source>
</evidence>
<dbReference type="Proteomes" id="UP000095614">
    <property type="component" value="Unassembled WGS sequence"/>
</dbReference>
<evidence type="ECO:0000256" key="2">
    <source>
        <dbReference type="SAM" id="MobiDB-lite"/>
    </source>
</evidence>
<evidence type="ECO:0000313" key="8">
    <source>
        <dbReference type="Proteomes" id="UP000260759"/>
    </source>
</evidence>
<dbReference type="OrthoDB" id="1066058at2"/>
<dbReference type="EMBL" id="CZAF01000006">
    <property type="protein sequence ID" value="CUO99784.1"/>
    <property type="molecule type" value="Genomic_DNA"/>
</dbReference>
<feature type="coiled-coil region" evidence="1">
    <location>
        <begin position="136"/>
        <end position="174"/>
    </location>
</feature>
<dbReference type="Proteomes" id="UP000283766">
    <property type="component" value="Unassembled WGS sequence"/>
</dbReference>
<protein>
    <submittedName>
        <fullName evidence="3">Uncharacterized protein</fullName>
    </submittedName>
</protein>
<name>A0A174JJ64_BACUN</name>
<evidence type="ECO:0000313" key="5">
    <source>
        <dbReference type="EMBL" id="RGN94341.1"/>
    </source>
</evidence>
<reference evidence="4" key="3">
    <citation type="submission" date="2022-10" db="EMBL/GenBank/DDBJ databases">
        <title>Human gut microbiome strain richness.</title>
        <authorList>
            <person name="Chen-Liaw A."/>
        </authorList>
    </citation>
    <scope>NUCLEOTIDE SEQUENCE</scope>
    <source>
        <strain evidence="4">A1_m1001262Bd0_191120</strain>
    </source>
</reference>
<evidence type="ECO:0000313" key="4">
    <source>
        <dbReference type="EMBL" id="MDC1753600.1"/>
    </source>
</evidence>
<dbReference type="EMBL" id="QRJL01000009">
    <property type="protein sequence ID" value="RHH29357.1"/>
    <property type="molecule type" value="Genomic_DNA"/>
</dbReference>
<gene>
    <name evidence="6" type="ORF">DW216_13935</name>
    <name evidence="5" type="ORF">DXB37_09805</name>
    <name evidence="3" type="ORF">ERS852462_02281</name>
    <name evidence="4" type="ORF">POY80_14225</name>
</gene>
<reference evidence="8 9" key="2">
    <citation type="submission" date="2018-08" db="EMBL/GenBank/DDBJ databases">
        <title>A genome reference for cultivated species of the human gut microbiota.</title>
        <authorList>
            <person name="Zou Y."/>
            <person name="Xue W."/>
            <person name="Luo G."/>
        </authorList>
    </citation>
    <scope>NUCLEOTIDE SEQUENCE [LARGE SCALE GENOMIC DNA]</scope>
    <source>
        <strain evidence="6 9">AM18-14LB</strain>
        <strain evidence="5 8">OM03-4</strain>
    </source>
</reference>
<reference evidence="3 7" key="1">
    <citation type="submission" date="2015-09" db="EMBL/GenBank/DDBJ databases">
        <authorList>
            <consortium name="Pathogen Informatics"/>
        </authorList>
    </citation>
    <scope>NUCLEOTIDE SEQUENCE [LARGE SCALE GENOMIC DNA]</scope>
    <source>
        <strain evidence="3 7">2789STDY5834847</strain>
    </source>
</reference>
<proteinExistence type="predicted"/>
<sequence>MAVEIQIMIPQYGELNRIYSDFIISHTFSFDKQKFITDFYKQYNDTTAFEAAILELVLDKHKEQYTLILNSLRTEIEKNILIYEKHPLFDDEIISRVCYNFAGRYDTDIEAQLRVTQKLSKPLNEAYNRYDSIGYREHTAEEEKQAEKEYERCKAEYDKEKKELDKLYELQKQDRKEAFQYTENLSDNVYRLSILFMEILKKYLPDDVKEKRPEESVEQNAQEEVQNTPEEQHEYFDMKPLSPIHGTCVGEQFEAITIADFYANINLYPCKNKLKIKAREKIRVCYLIFLMSEKLSKQYRDEWRDKILKLLDIDESYYRSKYKEPVSDFPSDSNQKFAKEMESIFR</sequence>
<organism evidence="3 7">
    <name type="scientific">Bacteroides uniformis</name>
    <dbReference type="NCBI Taxonomy" id="820"/>
    <lineage>
        <taxon>Bacteria</taxon>
        <taxon>Pseudomonadati</taxon>
        <taxon>Bacteroidota</taxon>
        <taxon>Bacteroidia</taxon>
        <taxon>Bacteroidales</taxon>
        <taxon>Bacteroidaceae</taxon>
        <taxon>Bacteroides</taxon>
    </lineage>
</organism>
<dbReference type="EMBL" id="JAQNQY010000015">
    <property type="protein sequence ID" value="MDC1753600.1"/>
    <property type="molecule type" value="Genomic_DNA"/>
</dbReference>
<dbReference type="Proteomes" id="UP001218502">
    <property type="component" value="Unassembled WGS sequence"/>
</dbReference>
<feature type="compositionally biased region" description="Polar residues" evidence="2">
    <location>
        <begin position="218"/>
        <end position="229"/>
    </location>
</feature>
<dbReference type="EMBL" id="QSVA01000007">
    <property type="protein sequence ID" value="RGN94341.1"/>
    <property type="molecule type" value="Genomic_DNA"/>
</dbReference>
<accession>A0A174JJ64</accession>
<evidence type="ECO:0000313" key="9">
    <source>
        <dbReference type="Proteomes" id="UP000283766"/>
    </source>
</evidence>
<dbReference type="Proteomes" id="UP000260759">
    <property type="component" value="Unassembled WGS sequence"/>
</dbReference>
<keyword evidence="1" id="KW-0175">Coiled coil</keyword>
<dbReference type="AlphaFoldDB" id="A0A174JJ64"/>
<feature type="region of interest" description="Disordered" evidence="2">
    <location>
        <begin position="210"/>
        <end position="229"/>
    </location>
</feature>
<evidence type="ECO:0000313" key="6">
    <source>
        <dbReference type="EMBL" id="RHH29357.1"/>
    </source>
</evidence>